<dbReference type="Proteomes" id="UP001281003">
    <property type="component" value="Unassembled WGS sequence"/>
</dbReference>
<evidence type="ECO:0000256" key="1">
    <source>
        <dbReference type="SAM" id="MobiDB-lite"/>
    </source>
</evidence>
<dbReference type="AlphaFoldDB" id="A0AAE0UES7"/>
<feature type="region of interest" description="Disordered" evidence="1">
    <location>
        <begin position="1"/>
        <end position="60"/>
    </location>
</feature>
<comment type="caution">
    <text evidence="2">The sequence shown here is derived from an EMBL/GenBank/DDBJ whole genome shotgun (WGS) entry which is preliminary data.</text>
</comment>
<evidence type="ECO:0000313" key="2">
    <source>
        <dbReference type="EMBL" id="KAK3401140.1"/>
    </source>
</evidence>
<gene>
    <name evidence="2" type="ORF">B0T20DRAFT_390982</name>
</gene>
<organism evidence="2 3">
    <name type="scientific">Sordaria brevicollis</name>
    <dbReference type="NCBI Taxonomy" id="83679"/>
    <lineage>
        <taxon>Eukaryota</taxon>
        <taxon>Fungi</taxon>
        <taxon>Dikarya</taxon>
        <taxon>Ascomycota</taxon>
        <taxon>Pezizomycotina</taxon>
        <taxon>Sordariomycetes</taxon>
        <taxon>Sordariomycetidae</taxon>
        <taxon>Sordariales</taxon>
        <taxon>Sordariaceae</taxon>
        <taxon>Sordaria</taxon>
    </lineage>
</organism>
<protein>
    <submittedName>
        <fullName evidence="2">Uncharacterized protein</fullName>
    </submittedName>
</protein>
<evidence type="ECO:0000313" key="3">
    <source>
        <dbReference type="Proteomes" id="UP001281003"/>
    </source>
</evidence>
<reference evidence="2" key="1">
    <citation type="journal article" date="2023" name="Mol. Phylogenet. Evol.">
        <title>Genome-scale phylogeny and comparative genomics of the fungal order Sordariales.</title>
        <authorList>
            <person name="Hensen N."/>
            <person name="Bonometti L."/>
            <person name="Westerberg I."/>
            <person name="Brannstrom I.O."/>
            <person name="Guillou S."/>
            <person name="Cros-Aarteil S."/>
            <person name="Calhoun S."/>
            <person name="Haridas S."/>
            <person name="Kuo A."/>
            <person name="Mondo S."/>
            <person name="Pangilinan J."/>
            <person name="Riley R."/>
            <person name="LaButti K."/>
            <person name="Andreopoulos B."/>
            <person name="Lipzen A."/>
            <person name="Chen C."/>
            <person name="Yan M."/>
            <person name="Daum C."/>
            <person name="Ng V."/>
            <person name="Clum A."/>
            <person name="Steindorff A."/>
            <person name="Ohm R.A."/>
            <person name="Martin F."/>
            <person name="Silar P."/>
            <person name="Natvig D.O."/>
            <person name="Lalanne C."/>
            <person name="Gautier V."/>
            <person name="Ament-Velasquez S.L."/>
            <person name="Kruys A."/>
            <person name="Hutchinson M.I."/>
            <person name="Powell A.J."/>
            <person name="Barry K."/>
            <person name="Miller A.N."/>
            <person name="Grigoriev I.V."/>
            <person name="Debuchy R."/>
            <person name="Gladieux P."/>
            <person name="Hiltunen Thoren M."/>
            <person name="Johannesson H."/>
        </authorList>
    </citation>
    <scope>NUCLEOTIDE SEQUENCE</scope>
    <source>
        <strain evidence="2">FGSC 1904</strain>
    </source>
</reference>
<proteinExistence type="predicted"/>
<dbReference type="EMBL" id="JAUTDP010000003">
    <property type="protein sequence ID" value="KAK3401140.1"/>
    <property type="molecule type" value="Genomic_DNA"/>
</dbReference>
<feature type="region of interest" description="Disordered" evidence="1">
    <location>
        <begin position="74"/>
        <end position="113"/>
    </location>
</feature>
<accession>A0AAE0UES7</accession>
<feature type="compositionally biased region" description="Basic and acidic residues" evidence="1">
    <location>
        <begin position="84"/>
        <end position="113"/>
    </location>
</feature>
<feature type="compositionally biased region" description="Low complexity" evidence="1">
    <location>
        <begin position="7"/>
        <end position="18"/>
    </location>
</feature>
<keyword evidence="3" id="KW-1185">Reference proteome</keyword>
<sequence length="216" mass="23833">MSAHGRSASASQASVPSAGDSTTPKHETTAALGHAPKDSDVVQNYRKHRRAKSSFHGGIAPNSELAKFLRSLSEPPTLLGDSEDAPRKRPKLSEIFEDKDPLKEEAPQVDDKKKASLASLAGSVIDIQSRRPPKEDTENWQLNDFMVDTAHLLDSAGNLFDIARQHIVTQLGWPVYSKPLDAIKSMRNAYPLMFTSKIKMAFQWDNDRWAPVSGTI</sequence>
<name>A0AAE0UES7_SORBR</name>
<reference evidence="2" key="2">
    <citation type="submission" date="2023-07" db="EMBL/GenBank/DDBJ databases">
        <authorList>
            <consortium name="Lawrence Berkeley National Laboratory"/>
            <person name="Haridas S."/>
            <person name="Hensen N."/>
            <person name="Bonometti L."/>
            <person name="Westerberg I."/>
            <person name="Brannstrom I.O."/>
            <person name="Guillou S."/>
            <person name="Cros-Aarteil S."/>
            <person name="Calhoun S."/>
            <person name="Kuo A."/>
            <person name="Mondo S."/>
            <person name="Pangilinan J."/>
            <person name="Riley R."/>
            <person name="LaButti K."/>
            <person name="Andreopoulos B."/>
            <person name="Lipzen A."/>
            <person name="Chen C."/>
            <person name="Yanf M."/>
            <person name="Daum C."/>
            <person name="Ng V."/>
            <person name="Clum A."/>
            <person name="Steindorff A."/>
            <person name="Ohm R."/>
            <person name="Martin F."/>
            <person name="Silar P."/>
            <person name="Natvig D."/>
            <person name="Lalanne C."/>
            <person name="Gautier V."/>
            <person name="Ament-velasquez S.L."/>
            <person name="Kruys A."/>
            <person name="Hutchinson M.I."/>
            <person name="Powell A.J."/>
            <person name="Barry K."/>
            <person name="Miller A.N."/>
            <person name="Grigoriev I.V."/>
            <person name="Debuchy R."/>
            <person name="Gladieux P."/>
            <person name="Thoren M.H."/>
            <person name="Johannesson H."/>
        </authorList>
    </citation>
    <scope>NUCLEOTIDE SEQUENCE</scope>
    <source>
        <strain evidence="2">FGSC 1904</strain>
    </source>
</reference>